<dbReference type="InterPro" id="IPR005469">
    <property type="entry name" value="Avidin"/>
</dbReference>
<evidence type="ECO:0000313" key="10">
    <source>
        <dbReference type="EMBL" id="NXV24704.1"/>
    </source>
</evidence>
<proteinExistence type="inferred from homology"/>
<gene>
    <name evidence="10" type="primary">Avd_6</name>
    <name evidence="10" type="ORF">CEPGRY_R13561</name>
</gene>
<sequence>MGQVSCCPSKLKQGESQLSTAQDASMTPGPQCDLQGLWRNELGSNMTLLALNMAGTFSGSYHTTVVAINKQILVPPLQGAQQHPGTKGQPTFSFTWQWQFTDSTTTFVGQCFVDHCRKETLVTTWLLWEEVPSPRDVWKAT</sequence>
<keyword evidence="6 9" id="KW-0325">Glycoprotein</keyword>
<dbReference type="PRINTS" id="PR00709">
    <property type="entry name" value="AVIDIN"/>
</dbReference>
<name>A0A7L3S9M6_CEPGR</name>
<evidence type="ECO:0000256" key="7">
    <source>
        <dbReference type="ARBA" id="ARBA00023267"/>
    </source>
</evidence>
<feature type="non-terminal residue" evidence="10">
    <location>
        <position position="141"/>
    </location>
</feature>
<dbReference type="InterPro" id="IPR051764">
    <property type="entry name" value="Avidin/Streptavidin-rel"/>
</dbReference>
<keyword evidence="7 9" id="KW-0092">Biotin</keyword>
<keyword evidence="3 9" id="KW-0964">Secreted</keyword>
<dbReference type="PROSITE" id="PS51326">
    <property type="entry name" value="AVIDIN_2"/>
    <property type="match status" value="1"/>
</dbReference>
<evidence type="ECO:0000256" key="4">
    <source>
        <dbReference type="ARBA" id="ARBA00022729"/>
    </source>
</evidence>
<dbReference type="Pfam" id="PF01382">
    <property type="entry name" value="Avidin"/>
    <property type="match status" value="1"/>
</dbReference>
<dbReference type="GO" id="GO:0005576">
    <property type="term" value="C:extracellular region"/>
    <property type="evidence" value="ECO:0007669"/>
    <property type="project" value="UniProtKB-SubCell"/>
</dbReference>
<dbReference type="PANTHER" id="PTHR34399">
    <property type="entry name" value="AVIDIN-RELATED"/>
    <property type="match status" value="1"/>
</dbReference>
<dbReference type="Proteomes" id="UP000578766">
    <property type="component" value="Unassembled WGS sequence"/>
</dbReference>
<evidence type="ECO:0000256" key="3">
    <source>
        <dbReference type="ARBA" id="ARBA00022525"/>
    </source>
</evidence>
<feature type="non-terminal residue" evidence="10">
    <location>
        <position position="1"/>
    </location>
</feature>
<comment type="caution">
    <text evidence="10">The sequence shown here is derived from an EMBL/GenBank/DDBJ whole genome shotgun (WGS) entry which is preliminary data.</text>
</comment>
<comment type="subunit">
    <text evidence="9">Homotetramer.</text>
</comment>
<protein>
    <recommendedName>
        <fullName evidence="9">Avidin</fullName>
    </recommendedName>
</protein>
<comment type="subcellular location">
    <subcellularLocation>
        <location evidence="1 9">Secreted</location>
    </subcellularLocation>
</comment>
<dbReference type="EMBL" id="VZUD01002374">
    <property type="protein sequence ID" value="NXV24704.1"/>
    <property type="molecule type" value="Genomic_DNA"/>
</dbReference>
<dbReference type="InterPro" id="IPR005468">
    <property type="entry name" value="Avidin/str"/>
</dbReference>
<comment type="similarity">
    <text evidence="2 9">Belongs to the avidin/streptavidin family.</text>
</comment>
<dbReference type="SUPFAM" id="SSF50876">
    <property type="entry name" value="Avidin/streptavidin"/>
    <property type="match status" value="1"/>
</dbReference>
<evidence type="ECO:0000256" key="5">
    <source>
        <dbReference type="ARBA" id="ARBA00023157"/>
    </source>
</evidence>
<evidence type="ECO:0000256" key="1">
    <source>
        <dbReference type="ARBA" id="ARBA00004613"/>
    </source>
</evidence>
<evidence type="ECO:0000313" key="11">
    <source>
        <dbReference type="Proteomes" id="UP000578766"/>
    </source>
</evidence>
<keyword evidence="4 9" id="KW-0732">Signal</keyword>
<dbReference type="GO" id="GO:0009374">
    <property type="term" value="F:biotin binding"/>
    <property type="evidence" value="ECO:0007669"/>
    <property type="project" value="UniProtKB-UniRule"/>
</dbReference>
<evidence type="ECO:0000256" key="2">
    <source>
        <dbReference type="ARBA" id="ARBA00006297"/>
    </source>
</evidence>
<dbReference type="InterPro" id="IPR036896">
    <property type="entry name" value="Avidin-like_sf"/>
</dbReference>
<feature type="disulfide bond" evidence="8">
    <location>
        <begin position="32"/>
        <end position="111"/>
    </location>
</feature>
<accession>A0A7L3S9M6</accession>
<organism evidence="10 11">
    <name type="scientific">Cepphus grylle</name>
    <name type="common">Black guillemot</name>
    <name type="synonym">Alca grylle</name>
    <dbReference type="NCBI Taxonomy" id="28697"/>
    <lineage>
        <taxon>Eukaryota</taxon>
        <taxon>Metazoa</taxon>
        <taxon>Chordata</taxon>
        <taxon>Craniata</taxon>
        <taxon>Vertebrata</taxon>
        <taxon>Euteleostomi</taxon>
        <taxon>Archelosauria</taxon>
        <taxon>Archosauria</taxon>
        <taxon>Dinosauria</taxon>
        <taxon>Saurischia</taxon>
        <taxon>Theropoda</taxon>
        <taxon>Coelurosauria</taxon>
        <taxon>Aves</taxon>
        <taxon>Neognathae</taxon>
        <taxon>Neoaves</taxon>
        <taxon>Charadriiformes</taxon>
        <taxon>Alcidae</taxon>
        <taxon>Cepphus</taxon>
    </lineage>
</organism>
<reference evidence="10 11" key="1">
    <citation type="submission" date="2019-09" db="EMBL/GenBank/DDBJ databases">
        <title>Bird 10,000 Genomes (B10K) Project - Family phase.</title>
        <authorList>
            <person name="Zhang G."/>
        </authorList>
    </citation>
    <scope>NUCLEOTIDE SEQUENCE [LARGE SCALE GENOMIC DNA]</scope>
    <source>
        <strain evidence="10">OUT-0020</strain>
        <tissue evidence="10">Liver</tissue>
    </source>
</reference>
<evidence type="ECO:0000256" key="6">
    <source>
        <dbReference type="ARBA" id="ARBA00023180"/>
    </source>
</evidence>
<dbReference type="Gene3D" id="2.40.128.30">
    <property type="entry name" value="Avidin-like"/>
    <property type="match status" value="2"/>
</dbReference>
<evidence type="ECO:0000256" key="8">
    <source>
        <dbReference type="PIRSR" id="PIRSR605468-51"/>
    </source>
</evidence>
<dbReference type="AlphaFoldDB" id="A0A7L3S9M6"/>
<comment type="function">
    <text evidence="9">Forms a strong non-covalent specific complex with biotin.</text>
</comment>
<evidence type="ECO:0000256" key="9">
    <source>
        <dbReference type="RuleBase" id="RU369114"/>
    </source>
</evidence>
<keyword evidence="5 8" id="KW-1015">Disulfide bond</keyword>
<keyword evidence="11" id="KW-1185">Reference proteome</keyword>
<dbReference type="PANTHER" id="PTHR34399:SF3">
    <property type="entry name" value="AVID PROTEIN-RELATED"/>
    <property type="match status" value="1"/>
</dbReference>